<sequence length="141" mass="15603">MSIPDDAVLSGWDWVMQDTSEFRDKSATCRLLVMSHGVDPVIHNPPKDDTKRIAEFLSQMELFGGGTAIGINDSPYQVEGIPDQLWRMDYREEVDSTKISDHVFVAQDNGKPEIAVIGLTGPGITDKLLKTFATGIEVNHD</sequence>
<gene>
    <name evidence="1" type="ORF">QU665_00330</name>
</gene>
<organism evidence="1 2">
    <name type="scientific">Actinomyces oris</name>
    <dbReference type="NCBI Taxonomy" id="544580"/>
    <lineage>
        <taxon>Bacteria</taxon>
        <taxon>Bacillati</taxon>
        <taxon>Actinomycetota</taxon>
        <taxon>Actinomycetes</taxon>
        <taxon>Actinomycetales</taxon>
        <taxon>Actinomycetaceae</taxon>
        <taxon>Actinomyces</taxon>
    </lineage>
</organism>
<dbReference type="RefSeq" id="WP_322911277.1">
    <property type="nucleotide sequence ID" value="NZ_JAXBCZ010000001.1"/>
</dbReference>
<proteinExistence type="predicted"/>
<evidence type="ECO:0000313" key="1">
    <source>
        <dbReference type="EMBL" id="MEA1303540.1"/>
    </source>
</evidence>
<accession>A0AAW9KTE4</accession>
<reference evidence="1 2" key="1">
    <citation type="submission" date="2023-06" db="EMBL/GenBank/DDBJ databases">
        <title>Actinomyces orist ORNL 0101 HMT-893 genome.</title>
        <authorList>
            <person name="Johnston C.D."/>
            <person name="Chen T."/>
            <person name="Dewhirst F.E."/>
        </authorList>
    </citation>
    <scope>NUCLEOTIDE SEQUENCE [LARGE SCALE GENOMIC DNA]</scope>
    <source>
        <strain evidence="1 2">ORNL 0101</strain>
    </source>
</reference>
<dbReference type="EMBL" id="JAXBCZ010000001">
    <property type="protein sequence ID" value="MEA1303540.1"/>
    <property type="molecule type" value="Genomic_DNA"/>
</dbReference>
<comment type="caution">
    <text evidence="1">The sequence shown here is derived from an EMBL/GenBank/DDBJ whole genome shotgun (WGS) entry which is preliminary data.</text>
</comment>
<evidence type="ECO:0000313" key="2">
    <source>
        <dbReference type="Proteomes" id="UP001289581"/>
    </source>
</evidence>
<dbReference type="AlphaFoldDB" id="A0AAW9KTE4"/>
<keyword evidence="2" id="KW-1185">Reference proteome</keyword>
<name>A0AAW9KTE4_9ACTO</name>
<protein>
    <submittedName>
        <fullName evidence="1">Uncharacterized protein</fullName>
    </submittedName>
</protein>
<dbReference type="Proteomes" id="UP001289581">
    <property type="component" value="Unassembled WGS sequence"/>
</dbReference>